<evidence type="ECO:0000313" key="3">
    <source>
        <dbReference type="Proteomes" id="UP000091857"/>
    </source>
</evidence>
<feature type="signal peptide" evidence="1">
    <location>
        <begin position="1"/>
        <end position="27"/>
    </location>
</feature>
<evidence type="ECO:0000256" key="1">
    <source>
        <dbReference type="SAM" id="SignalP"/>
    </source>
</evidence>
<sequence length="427" mass="46411">MLCSLGTGRMAVMARLLAAGSLSQTTGEEIGEEKLATQCIYRELHEADEANFLDEEDMHVFGLKPMTDSLDLVCCNACKKPVKTSQYAAHAELCRSLNFAEETTLELADSVGHRKPPKKERKKLSTSYINQATLAAEQRRSVYIDANDITVSESQLDAQPGRSSSFSMDAKRNPSCVAFMMDGQGESPEHTDHSVCIMPPPTKRSKFVSSQHLLVSNDPEAASGLTKIRSAQDSFSFGNFQIQSTLSSDMPNDCGIVSKFPGQAYGNCLLTKDIPIPLSTKIYYSQRNNRLRLAVAHMYHASSVKGLTSNVASPEVSQETIIQLPASSCKGCTHEQVGGLNKKRDPSACKHDQILTQSSELCLDKSGRCTPATGFFNQLPVDNILRPQASPVGLLRSKYLQKPYSFGGNSGQSVGNMQQASGSVPIL</sequence>
<name>A0A251J1T4_MANES</name>
<dbReference type="Proteomes" id="UP000091857">
    <property type="component" value="Chromosome 15"/>
</dbReference>
<dbReference type="EMBL" id="CM004401">
    <property type="protein sequence ID" value="OAY27805.1"/>
    <property type="molecule type" value="Genomic_DNA"/>
</dbReference>
<protein>
    <recommendedName>
        <fullName evidence="4">SAGA-associated factor 11</fullName>
    </recommendedName>
</protein>
<feature type="chain" id="PRO_5011914104" description="SAGA-associated factor 11" evidence="1">
    <location>
        <begin position="28"/>
        <end position="427"/>
    </location>
</feature>
<dbReference type="PANTHER" id="PTHR47805">
    <property type="entry name" value="SAGA-ASSOCIATED FACTOR 73"/>
    <property type="match status" value="1"/>
</dbReference>
<organism evidence="2 3">
    <name type="scientific">Manihot esculenta</name>
    <name type="common">Cassava</name>
    <name type="synonym">Jatropha manihot</name>
    <dbReference type="NCBI Taxonomy" id="3983"/>
    <lineage>
        <taxon>Eukaryota</taxon>
        <taxon>Viridiplantae</taxon>
        <taxon>Streptophyta</taxon>
        <taxon>Embryophyta</taxon>
        <taxon>Tracheophyta</taxon>
        <taxon>Spermatophyta</taxon>
        <taxon>Magnoliopsida</taxon>
        <taxon>eudicotyledons</taxon>
        <taxon>Gunneridae</taxon>
        <taxon>Pentapetalae</taxon>
        <taxon>rosids</taxon>
        <taxon>fabids</taxon>
        <taxon>Malpighiales</taxon>
        <taxon>Euphorbiaceae</taxon>
        <taxon>Crotonoideae</taxon>
        <taxon>Manihoteae</taxon>
        <taxon>Manihot</taxon>
    </lineage>
</organism>
<keyword evidence="1" id="KW-0732">Signal</keyword>
<proteinExistence type="predicted"/>
<evidence type="ECO:0008006" key="4">
    <source>
        <dbReference type="Google" id="ProtNLM"/>
    </source>
</evidence>
<dbReference type="AlphaFoldDB" id="A0A251J1T4"/>
<dbReference type="PANTHER" id="PTHR47805:SF1">
    <property type="entry name" value="SAGA-ASSOCIATED FACTOR 73"/>
    <property type="match status" value="1"/>
</dbReference>
<dbReference type="STRING" id="3983.A0A251J1T4"/>
<dbReference type="Gramene" id="Manes.15G017400.19.v8.1">
    <property type="protein sequence ID" value="Manes.15G017400.19.v8.1.CDS"/>
    <property type="gene ID" value="Manes.15G017400.v8.1"/>
</dbReference>
<keyword evidence="3" id="KW-1185">Reference proteome</keyword>
<reference evidence="2 3" key="1">
    <citation type="submission" date="2016-02" db="EMBL/GenBank/DDBJ databases">
        <title>WGS assembly of Manihot esculenta.</title>
        <authorList>
            <person name="Bredeson J.V."/>
            <person name="Prochnik S.E."/>
            <person name="Lyons J.B."/>
            <person name="Schmutz J."/>
            <person name="Grimwood J."/>
            <person name="Vrebalov J."/>
            <person name="Bart R.S."/>
            <person name="Amuge T."/>
            <person name="Ferguson M.E."/>
            <person name="Green R."/>
            <person name="Putnam N."/>
            <person name="Stites J."/>
            <person name="Rounsley S."/>
            <person name="Rokhsar D.S."/>
        </authorList>
    </citation>
    <scope>NUCLEOTIDE SEQUENCE [LARGE SCALE GENOMIC DNA]</scope>
    <source>
        <strain evidence="3">cv. AM560-2</strain>
        <tissue evidence="2">Leaf</tissue>
    </source>
</reference>
<gene>
    <name evidence="2" type="ORF">MANES_15G017400</name>
</gene>
<dbReference type="InterPro" id="IPR037804">
    <property type="entry name" value="SGF73"/>
</dbReference>
<dbReference type="GO" id="GO:0000124">
    <property type="term" value="C:SAGA complex"/>
    <property type="evidence" value="ECO:0007669"/>
    <property type="project" value="InterPro"/>
</dbReference>
<dbReference type="Gramene" id="Manes.15G017400.20.v8.1">
    <property type="protein sequence ID" value="Manes.15G017400.20.v8.1.CDS"/>
    <property type="gene ID" value="Manes.15G017400.v8.1"/>
</dbReference>
<evidence type="ECO:0000313" key="2">
    <source>
        <dbReference type="EMBL" id="OAY27805.1"/>
    </source>
</evidence>
<dbReference type="EMBL" id="CM004401">
    <property type="protein sequence ID" value="OAY27804.1"/>
    <property type="molecule type" value="Genomic_DNA"/>
</dbReference>
<dbReference type="OrthoDB" id="21678at2759"/>
<accession>A0A251J1T4</accession>